<dbReference type="Proteomes" id="UP000555103">
    <property type="component" value="Unassembled WGS sequence"/>
</dbReference>
<dbReference type="EMBL" id="JACIEP010000010">
    <property type="protein sequence ID" value="MBB4037048.1"/>
    <property type="molecule type" value="Genomic_DNA"/>
</dbReference>
<feature type="signal peptide" evidence="2">
    <location>
        <begin position="1"/>
        <end position="20"/>
    </location>
</feature>
<sequence>MKKLVVLLMLTFFVGGSIFAQQRQRATPEERAKRQTETLVKELSLTKEQETKVHEINLKYAQPKENASTDRDKRREEMRKSMDERNAAIKELLTDEQKKKFEEHIKKAPEARPRGGNR</sequence>
<protein>
    <submittedName>
        <fullName evidence="3">Spy/CpxP family protein refolding chaperone</fullName>
    </submittedName>
</protein>
<evidence type="ECO:0000313" key="4">
    <source>
        <dbReference type="Proteomes" id="UP000555103"/>
    </source>
</evidence>
<reference evidence="3 4" key="1">
    <citation type="submission" date="2020-08" db="EMBL/GenBank/DDBJ databases">
        <title>Genomic Encyclopedia of Type Strains, Phase IV (KMG-IV): sequencing the most valuable type-strain genomes for metagenomic binning, comparative biology and taxonomic classification.</title>
        <authorList>
            <person name="Goeker M."/>
        </authorList>
    </citation>
    <scope>NUCLEOTIDE SEQUENCE [LARGE SCALE GENOMIC DNA]</scope>
    <source>
        <strain evidence="3 4">DSM 104969</strain>
    </source>
</reference>
<gene>
    <name evidence="3" type="ORF">GGR21_002962</name>
</gene>
<accession>A0A840CSD2</accession>
<dbReference type="RefSeq" id="WP_183307925.1">
    <property type="nucleotide sequence ID" value="NZ_JACIEP010000010.1"/>
</dbReference>
<proteinExistence type="predicted"/>
<dbReference type="AlphaFoldDB" id="A0A840CSD2"/>
<feature type="region of interest" description="Disordered" evidence="1">
    <location>
        <begin position="60"/>
        <end position="118"/>
    </location>
</feature>
<organism evidence="3 4">
    <name type="scientific">Dysgonomonas hofstadii</name>
    <dbReference type="NCBI Taxonomy" id="637886"/>
    <lineage>
        <taxon>Bacteria</taxon>
        <taxon>Pseudomonadati</taxon>
        <taxon>Bacteroidota</taxon>
        <taxon>Bacteroidia</taxon>
        <taxon>Bacteroidales</taxon>
        <taxon>Dysgonomonadaceae</taxon>
        <taxon>Dysgonomonas</taxon>
    </lineage>
</organism>
<name>A0A840CSD2_9BACT</name>
<evidence type="ECO:0000256" key="2">
    <source>
        <dbReference type="SAM" id="SignalP"/>
    </source>
</evidence>
<feature type="chain" id="PRO_5032535021" evidence="2">
    <location>
        <begin position="21"/>
        <end position="118"/>
    </location>
</feature>
<keyword evidence="4" id="KW-1185">Reference proteome</keyword>
<keyword evidence="2" id="KW-0732">Signal</keyword>
<feature type="compositionally biased region" description="Basic and acidic residues" evidence="1">
    <location>
        <begin position="67"/>
        <end position="118"/>
    </location>
</feature>
<evidence type="ECO:0000313" key="3">
    <source>
        <dbReference type="EMBL" id="MBB4037048.1"/>
    </source>
</evidence>
<comment type="caution">
    <text evidence="3">The sequence shown here is derived from an EMBL/GenBank/DDBJ whole genome shotgun (WGS) entry which is preliminary data.</text>
</comment>
<evidence type="ECO:0000256" key="1">
    <source>
        <dbReference type="SAM" id="MobiDB-lite"/>
    </source>
</evidence>